<dbReference type="eggNOG" id="COG3474">
    <property type="taxonomic scope" value="Bacteria"/>
</dbReference>
<keyword evidence="1 4" id="KW-0349">Heme</keyword>
<dbReference type="AlphaFoldDB" id="S9RPQ1"/>
<gene>
    <name evidence="6" type="ORF">Salmuc_00125</name>
</gene>
<sequence length="179" mass="19155">MRWRDRGLTAILDRGPRRARRPAATTRKMESTMKLPISGLSGLGLCLLASAALAQDAGDPDAGERDFRQCRSCHSILGPDGEAIVKGGQVGPNLYGVDGRQAGTVEGFNYSDDMVAAGEQGLMWNLEDFTPYVQGPSGFLQDYTGDGSARGKMTFRLRNAEQAPDIWAYLVSVGPDGGS</sequence>
<evidence type="ECO:0000256" key="1">
    <source>
        <dbReference type="ARBA" id="ARBA00022617"/>
    </source>
</evidence>
<dbReference type="STRING" id="1123237.Salmuc_00125"/>
<evidence type="ECO:0000313" key="6">
    <source>
        <dbReference type="EMBL" id="EPX75999.1"/>
    </source>
</evidence>
<dbReference type="InterPro" id="IPR036909">
    <property type="entry name" value="Cyt_c-like_dom_sf"/>
</dbReference>
<dbReference type="PROSITE" id="PS51007">
    <property type="entry name" value="CYTC"/>
    <property type="match status" value="1"/>
</dbReference>
<dbReference type="SUPFAM" id="SSF46626">
    <property type="entry name" value="Cytochrome c"/>
    <property type="match status" value="1"/>
</dbReference>
<dbReference type="GO" id="GO:0046872">
    <property type="term" value="F:metal ion binding"/>
    <property type="evidence" value="ECO:0007669"/>
    <property type="project" value="UniProtKB-KW"/>
</dbReference>
<dbReference type="InterPro" id="IPR009056">
    <property type="entry name" value="Cyt_c-like_dom"/>
</dbReference>
<evidence type="ECO:0000256" key="4">
    <source>
        <dbReference type="PROSITE-ProRule" id="PRU00433"/>
    </source>
</evidence>
<evidence type="ECO:0000256" key="2">
    <source>
        <dbReference type="ARBA" id="ARBA00022723"/>
    </source>
</evidence>
<keyword evidence="7" id="KW-1185">Reference proteome</keyword>
<organism evidence="6 7">
    <name type="scientific">Salipiger mucosus DSM 16094</name>
    <dbReference type="NCBI Taxonomy" id="1123237"/>
    <lineage>
        <taxon>Bacteria</taxon>
        <taxon>Pseudomonadati</taxon>
        <taxon>Pseudomonadota</taxon>
        <taxon>Alphaproteobacteria</taxon>
        <taxon>Rhodobacterales</taxon>
        <taxon>Roseobacteraceae</taxon>
        <taxon>Salipiger</taxon>
    </lineage>
</organism>
<evidence type="ECO:0000313" key="7">
    <source>
        <dbReference type="Proteomes" id="UP000015347"/>
    </source>
</evidence>
<reference evidence="7" key="1">
    <citation type="journal article" date="2014" name="Stand. Genomic Sci.">
        <title>Genome sequence of the exopolysaccharide-producing Salipiger mucosus type strain (DSM 16094(T)), a moderately halophilic member of the Roseobacter clade.</title>
        <authorList>
            <person name="Riedel T."/>
            <person name="Spring S."/>
            <person name="Fiebig A."/>
            <person name="Petersen J."/>
            <person name="Kyrpides N.C."/>
            <person name="Goker M."/>
            <person name="Klenk H.P."/>
        </authorList>
    </citation>
    <scope>NUCLEOTIDE SEQUENCE [LARGE SCALE GENOMIC DNA]</scope>
    <source>
        <strain evidence="7">DSM 16094</strain>
    </source>
</reference>
<dbReference type="GO" id="GO:0020037">
    <property type="term" value="F:heme binding"/>
    <property type="evidence" value="ECO:0007669"/>
    <property type="project" value="InterPro"/>
</dbReference>
<comment type="caution">
    <text evidence="6">The sequence shown here is derived from an EMBL/GenBank/DDBJ whole genome shotgun (WGS) entry which is preliminary data.</text>
</comment>
<dbReference type="EMBL" id="APVH01000062">
    <property type="protein sequence ID" value="EPX75999.1"/>
    <property type="molecule type" value="Genomic_DNA"/>
</dbReference>
<dbReference type="Proteomes" id="UP000015347">
    <property type="component" value="Unassembled WGS sequence"/>
</dbReference>
<accession>S9RPQ1</accession>
<dbReference type="GO" id="GO:0009055">
    <property type="term" value="F:electron transfer activity"/>
    <property type="evidence" value="ECO:0007669"/>
    <property type="project" value="InterPro"/>
</dbReference>
<name>S9RPQ1_9RHOB</name>
<keyword evidence="2 4" id="KW-0479">Metal-binding</keyword>
<dbReference type="Gene3D" id="1.10.760.10">
    <property type="entry name" value="Cytochrome c-like domain"/>
    <property type="match status" value="1"/>
</dbReference>
<evidence type="ECO:0000259" key="5">
    <source>
        <dbReference type="PROSITE" id="PS51007"/>
    </source>
</evidence>
<feature type="domain" description="Cytochrome c" evidence="5">
    <location>
        <begin position="58"/>
        <end position="174"/>
    </location>
</feature>
<dbReference type="HOGENOM" id="CLU_060944_1_0_5"/>
<keyword evidence="3 4" id="KW-0408">Iron</keyword>
<proteinExistence type="predicted"/>
<protein>
    <submittedName>
        <fullName evidence="6">Cytochrome c2</fullName>
    </submittedName>
</protein>
<evidence type="ECO:0000256" key="3">
    <source>
        <dbReference type="ARBA" id="ARBA00023004"/>
    </source>
</evidence>